<proteinExistence type="predicted"/>
<protein>
    <submittedName>
        <fullName evidence="4">SURF1-like protein</fullName>
    </submittedName>
</protein>
<gene>
    <name evidence="2" type="ORF">GPUH_LOCUS11039</name>
</gene>
<evidence type="ECO:0000313" key="3">
    <source>
        <dbReference type="Proteomes" id="UP000271098"/>
    </source>
</evidence>
<feature type="signal peptide" evidence="1">
    <location>
        <begin position="1"/>
        <end position="17"/>
    </location>
</feature>
<evidence type="ECO:0000313" key="4">
    <source>
        <dbReference type="WBParaSite" id="GPUH_0001105201-mRNA-1"/>
    </source>
</evidence>
<keyword evidence="3" id="KW-1185">Reference proteome</keyword>
<dbReference type="AlphaFoldDB" id="A0A183DQP8"/>
<evidence type="ECO:0000313" key="2">
    <source>
        <dbReference type="EMBL" id="VDN18249.1"/>
    </source>
</evidence>
<name>A0A183DQP8_9BILA</name>
<reference evidence="2 3" key="2">
    <citation type="submission" date="2018-11" db="EMBL/GenBank/DDBJ databases">
        <authorList>
            <consortium name="Pathogen Informatics"/>
        </authorList>
    </citation>
    <scope>NUCLEOTIDE SEQUENCE [LARGE SCALE GENOMIC DNA]</scope>
</reference>
<accession>A0A183DQP8</accession>
<dbReference type="Proteomes" id="UP000271098">
    <property type="component" value="Unassembled WGS sequence"/>
</dbReference>
<organism evidence="4">
    <name type="scientific">Gongylonema pulchrum</name>
    <dbReference type="NCBI Taxonomy" id="637853"/>
    <lineage>
        <taxon>Eukaryota</taxon>
        <taxon>Metazoa</taxon>
        <taxon>Ecdysozoa</taxon>
        <taxon>Nematoda</taxon>
        <taxon>Chromadorea</taxon>
        <taxon>Rhabditida</taxon>
        <taxon>Spirurina</taxon>
        <taxon>Spiruromorpha</taxon>
        <taxon>Spiruroidea</taxon>
        <taxon>Gongylonematidae</taxon>
        <taxon>Gongylonema</taxon>
    </lineage>
</organism>
<feature type="chain" id="PRO_5043138823" evidence="1">
    <location>
        <begin position="18"/>
        <end position="72"/>
    </location>
</feature>
<keyword evidence="1" id="KW-0732">Signal</keyword>
<evidence type="ECO:0000256" key="1">
    <source>
        <dbReference type="SAM" id="SignalP"/>
    </source>
</evidence>
<dbReference type="EMBL" id="UYRT01078303">
    <property type="protein sequence ID" value="VDN18249.1"/>
    <property type="molecule type" value="Genomic_DNA"/>
</dbReference>
<reference evidence="4" key="1">
    <citation type="submission" date="2016-06" db="UniProtKB">
        <authorList>
            <consortium name="WormBaseParasite"/>
        </authorList>
    </citation>
    <scope>IDENTIFICATION</scope>
</reference>
<dbReference type="WBParaSite" id="GPUH_0001105201-mRNA-1">
    <property type="protein sequence ID" value="GPUH_0001105201-mRNA-1"/>
    <property type="gene ID" value="GPUH_0001105201"/>
</dbReference>
<sequence>MASAFALFFVCPPWANAMRDKWWATQYGPEMTEQKYTMGQTDPEEGVKSRIWKMAIPINILARGQYRSGIDH</sequence>